<dbReference type="AlphaFoldDB" id="A0A3N7HIG5"/>
<dbReference type="EMBL" id="QUSW01000012">
    <property type="protein sequence ID" value="RQP21273.1"/>
    <property type="molecule type" value="Genomic_DNA"/>
</dbReference>
<name>A0A3N7HIG5_9BURK</name>
<evidence type="ECO:0000256" key="6">
    <source>
        <dbReference type="PROSITE-ProRule" id="PRU00169"/>
    </source>
</evidence>
<reference evidence="9 10" key="2">
    <citation type="submission" date="2018-12" db="EMBL/GenBank/DDBJ databases">
        <title>Rhizobacter gummiphilus sp. nov., a rubber-degrading bacterium isolated from the soil of a botanical garden in Japan.</title>
        <authorList>
            <person name="Shunsuke S.S."/>
        </authorList>
    </citation>
    <scope>NUCLEOTIDE SEQUENCE [LARGE SCALE GENOMIC DNA]</scope>
    <source>
        <strain evidence="9 10">S-16</strain>
    </source>
</reference>
<dbReference type="GO" id="GO:0000160">
    <property type="term" value="P:phosphorelay signal transduction system"/>
    <property type="evidence" value="ECO:0007669"/>
    <property type="project" value="UniProtKB-KW"/>
</dbReference>
<dbReference type="InterPro" id="IPR001789">
    <property type="entry name" value="Sig_transdc_resp-reg_receiver"/>
</dbReference>
<evidence type="ECO:0000313" key="9">
    <source>
        <dbReference type="EMBL" id="RQP21273.1"/>
    </source>
</evidence>
<evidence type="ECO:0000256" key="2">
    <source>
        <dbReference type="ARBA" id="ARBA00023012"/>
    </source>
</evidence>
<dbReference type="CDD" id="cd17537">
    <property type="entry name" value="REC_FixJ"/>
    <property type="match status" value="1"/>
</dbReference>
<dbReference type="GO" id="GO:0003677">
    <property type="term" value="F:DNA binding"/>
    <property type="evidence" value="ECO:0007669"/>
    <property type="project" value="UniProtKB-KW"/>
</dbReference>
<dbReference type="SMART" id="SM00421">
    <property type="entry name" value="HTH_LUXR"/>
    <property type="match status" value="1"/>
</dbReference>
<dbReference type="Gene3D" id="3.40.50.2300">
    <property type="match status" value="1"/>
</dbReference>
<keyword evidence="4 9" id="KW-0238">DNA-binding</keyword>
<protein>
    <submittedName>
        <fullName evidence="9">DNA-binding response regulator</fullName>
    </submittedName>
</protein>
<organism evidence="9 10">
    <name type="scientific">Piscinibacter terrae</name>
    <dbReference type="NCBI Taxonomy" id="2496871"/>
    <lineage>
        <taxon>Bacteria</taxon>
        <taxon>Pseudomonadati</taxon>
        <taxon>Pseudomonadota</taxon>
        <taxon>Betaproteobacteria</taxon>
        <taxon>Burkholderiales</taxon>
        <taxon>Sphaerotilaceae</taxon>
        <taxon>Piscinibacter</taxon>
    </lineage>
</organism>
<evidence type="ECO:0000256" key="3">
    <source>
        <dbReference type="ARBA" id="ARBA00023015"/>
    </source>
</evidence>
<reference evidence="9 10" key="1">
    <citation type="submission" date="2018-08" db="EMBL/GenBank/DDBJ databases">
        <authorList>
            <person name="Khan S.A."/>
            <person name="Jeon C.O."/>
            <person name="Chun B.H."/>
            <person name="Jeong S.E."/>
        </authorList>
    </citation>
    <scope>NUCLEOTIDE SEQUENCE [LARGE SCALE GENOMIC DNA]</scope>
    <source>
        <strain evidence="9 10">S-16</strain>
    </source>
</reference>
<evidence type="ECO:0000313" key="10">
    <source>
        <dbReference type="Proteomes" id="UP000267464"/>
    </source>
</evidence>
<evidence type="ECO:0000256" key="4">
    <source>
        <dbReference type="ARBA" id="ARBA00023125"/>
    </source>
</evidence>
<accession>A0A3N7HIG5</accession>
<dbReference type="PROSITE" id="PS00622">
    <property type="entry name" value="HTH_LUXR_1"/>
    <property type="match status" value="1"/>
</dbReference>
<keyword evidence="2" id="KW-0902">Two-component regulatory system</keyword>
<evidence type="ECO:0000256" key="5">
    <source>
        <dbReference type="ARBA" id="ARBA00023163"/>
    </source>
</evidence>
<dbReference type="Pfam" id="PF00196">
    <property type="entry name" value="GerE"/>
    <property type="match status" value="1"/>
</dbReference>
<dbReference type="PANTHER" id="PTHR44688:SF16">
    <property type="entry name" value="DNA-BINDING TRANSCRIPTIONAL ACTIVATOR DEVR_DOSR"/>
    <property type="match status" value="1"/>
</dbReference>
<dbReference type="GO" id="GO:0006355">
    <property type="term" value="P:regulation of DNA-templated transcription"/>
    <property type="evidence" value="ECO:0007669"/>
    <property type="project" value="InterPro"/>
</dbReference>
<dbReference type="FunFam" id="3.40.50.2300:FF:000018">
    <property type="entry name" value="DNA-binding transcriptional regulator NtrC"/>
    <property type="match status" value="1"/>
</dbReference>
<dbReference type="PANTHER" id="PTHR44688">
    <property type="entry name" value="DNA-BINDING TRANSCRIPTIONAL ACTIVATOR DEVR_DOSR"/>
    <property type="match status" value="1"/>
</dbReference>
<dbReference type="OrthoDB" id="9802186at2"/>
<proteinExistence type="predicted"/>
<dbReference type="InterPro" id="IPR011006">
    <property type="entry name" value="CheY-like_superfamily"/>
</dbReference>
<dbReference type="InterPro" id="IPR016032">
    <property type="entry name" value="Sig_transdc_resp-reg_C-effctor"/>
</dbReference>
<dbReference type="SMART" id="SM00448">
    <property type="entry name" value="REC"/>
    <property type="match status" value="1"/>
</dbReference>
<feature type="domain" description="Response regulatory" evidence="8">
    <location>
        <begin position="5"/>
        <end position="122"/>
    </location>
</feature>
<dbReference type="Proteomes" id="UP000267464">
    <property type="component" value="Unassembled WGS sequence"/>
</dbReference>
<keyword evidence="5" id="KW-0804">Transcription</keyword>
<evidence type="ECO:0000259" key="7">
    <source>
        <dbReference type="PROSITE" id="PS50043"/>
    </source>
</evidence>
<keyword evidence="1 6" id="KW-0597">Phosphoprotein</keyword>
<dbReference type="InterPro" id="IPR000792">
    <property type="entry name" value="Tscrpt_reg_LuxR_C"/>
</dbReference>
<feature type="domain" description="HTH luxR-type" evidence="7">
    <location>
        <begin position="141"/>
        <end position="206"/>
    </location>
</feature>
<sequence>MSTRTIFIVDDNAEFRSSAQWWLASAGYEVVDFADPADALDAFQASPPEGPACLLLDVRMPGMSGLDLHDRLHEQGLKLPVIYMTGHGDVPLAVQAMQKGAVSFLEKPFADAALEEALDRAFSRHEAAPVEEAGDDAHRQWQQRLARLTPREKELLAWVVEDKLNKTIADLMGISIKTVELHRKRVMDKLEAQSVTHLIKMVVGGRVV</sequence>
<dbReference type="PROSITE" id="PS50043">
    <property type="entry name" value="HTH_LUXR_2"/>
    <property type="match status" value="1"/>
</dbReference>
<dbReference type="PROSITE" id="PS50110">
    <property type="entry name" value="RESPONSE_REGULATORY"/>
    <property type="match status" value="1"/>
</dbReference>
<dbReference type="SUPFAM" id="SSF46894">
    <property type="entry name" value="C-terminal effector domain of the bipartite response regulators"/>
    <property type="match status" value="1"/>
</dbReference>
<dbReference type="CDD" id="cd06170">
    <property type="entry name" value="LuxR_C_like"/>
    <property type="match status" value="1"/>
</dbReference>
<dbReference type="SUPFAM" id="SSF52172">
    <property type="entry name" value="CheY-like"/>
    <property type="match status" value="1"/>
</dbReference>
<dbReference type="Gene3D" id="1.10.10.10">
    <property type="entry name" value="Winged helix-like DNA-binding domain superfamily/Winged helix DNA-binding domain"/>
    <property type="match status" value="1"/>
</dbReference>
<dbReference type="Pfam" id="PF00072">
    <property type="entry name" value="Response_reg"/>
    <property type="match status" value="1"/>
</dbReference>
<dbReference type="PRINTS" id="PR00038">
    <property type="entry name" value="HTHLUXR"/>
</dbReference>
<evidence type="ECO:0000256" key="1">
    <source>
        <dbReference type="ARBA" id="ARBA00022553"/>
    </source>
</evidence>
<comment type="caution">
    <text evidence="9">The sequence shown here is derived from an EMBL/GenBank/DDBJ whole genome shotgun (WGS) entry which is preliminary data.</text>
</comment>
<dbReference type="RefSeq" id="WP_124543900.1">
    <property type="nucleotide sequence ID" value="NZ_QUSW01000012.1"/>
</dbReference>
<evidence type="ECO:0000259" key="8">
    <source>
        <dbReference type="PROSITE" id="PS50110"/>
    </source>
</evidence>
<dbReference type="InterPro" id="IPR036388">
    <property type="entry name" value="WH-like_DNA-bd_sf"/>
</dbReference>
<keyword evidence="10" id="KW-1185">Reference proteome</keyword>
<keyword evidence="3" id="KW-0805">Transcription regulation</keyword>
<gene>
    <name evidence="9" type="ORF">DZC73_28980</name>
</gene>
<feature type="modified residue" description="4-aspartylphosphate" evidence="6">
    <location>
        <position position="57"/>
    </location>
</feature>